<evidence type="ECO:0000256" key="3">
    <source>
        <dbReference type="ARBA" id="ARBA00023143"/>
    </source>
</evidence>
<sequence>MAITGLGSQSLLQVERLISMRRQLDDLQRQLGTQKRSDTYAGIGLDRGLTVGLRGKLSTVSAFTGSIQQIETRLKLSQTALSDIDAAARTVKTSIPKATYVISQNGRTQDQVTAQGQLDRMLGALNTQFGDQFIFSGLSPDKAAVETTDHILNGVGPKAGLIQLITERNQADLGAAGLGRLVIPATTSTSASLTGTTATLAPDAVAVTTGTADLSGPFTSAAGGTLEIGGVSVTINAGDDGATIRNAINTALAAASAPAAPSVTASLDGANHLVLTGADADASITIGAGSTAGLLTELGLSVGTANPTNLLNQAGGVTAGQTLSVAIGTSAVTVTFGTGVGQVSTIAELNTALSAITGGTAVVNPANGNLTVTASSSTGDITIGGTVAAAKFGLATISSKATNVVSIGEDVAGSVFGFKLLSMATTIPGATATQPAGSPPSMSVDIGGTLPRDGDTVTFSFSLPDGTKENLVLTAVSTPKSVVGTGGFAAPGHILGGTPGAITIQTPLMNGGAAVTISGLNASDSPSTAATKIMAALNSLPAGNGGVSVTNEGGQLVFKSAAGEQITLGGDSATLDSLGFAAGNRVGNVVDPPKEKNQFAIGVTEAETLANLHTLLNSSVGTLAKTSLMAASAVQASNEFFNAGDATPPRRVDGPPFDTAVALKNGTTADTLTWYTGEAGSSPARSTSTVAIDSQISVSYGMRANEQAFRVALANTAAMAAVTFSSSDTNGEGRFNALMNRVQSNLGNQQGVQKVSDITADLGASQKAVQTAKDRHTQTTAALTDMLETIEGVPMEESSAMILALQTSLQASLQTTAMLSKLNLVNYL</sequence>
<dbReference type="Proteomes" id="UP000248863">
    <property type="component" value="Unassembled WGS sequence"/>
</dbReference>
<accession>A0A327KTF9</accession>
<comment type="similarity">
    <text evidence="2">Belongs to the bacterial flagellin family.</text>
</comment>
<dbReference type="GO" id="GO:0005198">
    <property type="term" value="F:structural molecule activity"/>
    <property type="evidence" value="ECO:0007669"/>
    <property type="project" value="InterPro"/>
</dbReference>
<dbReference type="RefSeq" id="WP_111356174.1">
    <property type="nucleotide sequence ID" value="NZ_NHSK01000072.1"/>
</dbReference>
<dbReference type="GO" id="GO:0009288">
    <property type="term" value="C:bacterial-type flagellum"/>
    <property type="evidence" value="ECO:0007669"/>
    <property type="project" value="InterPro"/>
</dbReference>
<gene>
    <name evidence="5" type="ORF">CH338_05725</name>
</gene>
<evidence type="ECO:0000313" key="5">
    <source>
        <dbReference type="EMBL" id="RAI40602.1"/>
    </source>
</evidence>
<organism evidence="5 6">
    <name type="scientific">Rhodoplanes elegans</name>
    <dbReference type="NCBI Taxonomy" id="29408"/>
    <lineage>
        <taxon>Bacteria</taxon>
        <taxon>Pseudomonadati</taxon>
        <taxon>Pseudomonadota</taxon>
        <taxon>Alphaproteobacteria</taxon>
        <taxon>Hyphomicrobiales</taxon>
        <taxon>Nitrobacteraceae</taxon>
        <taxon>Rhodoplanes</taxon>
    </lineage>
</organism>
<protein>
    <recommendedName>
        <fullName evidence="4">Flagellin C-terminal domain-containing protein</fullName>
    </recommendedName>
</protein>
<dbReference type="PANTHER" id="PTHR42792:SF1">
    <property type="entry name" value="FLAGELLAR HOOK-ASSOCIATED PROTEIN 3"/>
    <property type="match status" value="1"/>
</dbReference>
<dbReference type="Pfam" id="PF00700">
    <property type="entry name" value="Flagellin_C"/>
    <property type="match status" value="1"/>
</dbReference>
<keyword evidence="3" id="KW-0975">Bacterial flagellum</keyword>
<evidence type="ECO:0000256" key="2">
    <source>
        <dbReference type="ARBA" id="ARBA00005709"/>
    </source>
</evidence>
<keyword evidence="6" id="KW-1185">Reference proteome</keyword>
<dbReference type="AlphaFoldDB" id="A0A327KTF9"/>
<comment type="subcellular location">
    <subcellularLocation>
        <location evidence="1">Bacterial flagellum</location>
    </subcellularLocation>
</comment>
<evidence type="ECO:0000256" key="1">
    <source>
        <dbReference type="ARBA" id="ARBA00004365"/>
    </source>
</evidence>
<dbReference type="EMBL" id="NPEU01000037">
    <property type="protein sequence ID" value="RAI40602.1"/>
    <property type="molecule type" value="Genomic_DNA"/>
</dbReference>
<name>A0A327KTF9_9BRAD</name>
<dbReference type="InterPro" id="IPR046358">
    <property type="entry name" value="Flagellin_C"/>
</dbReference>
<dbReference type="SUPFAM" id="SSF64518">
    <property type="entry name" value="Phase 1 flagellin"/>
    <property type="match status" value="1"/>
</dbReference>
<dbReference type="PANTHER" id="PTHR42792">
    <property type="entry name" value="FLAGELLIN"/>
    <property type="match status" value="1"/>
</dbReference>
<feature type="domain" description="Flagellin C-terminal" evidence="4">
    <location>
        <begin position="752"/>
        <end position="828"/>
    </location>
</feature>
<dbReference type="InterPro" id="IPR001492">
    <property type="entry name" value="Flagellin"/>
</dbReference>
<dbReference type="OrthoDB" id="7312911at2"/>
<comment type="caution">
    <text evidence="5">The sequence shown here is derived from an EMBL/GenBank/DDBJ whole genome shotgun (WGS) entry which is preliminary data.</text>
</comment>
<reference evidence="5 6" key="1">
    <citation type="submission" date="2017-07" db="EMBL/GenBank/DDBJ databases">
        <title>Draft Genome Sequences of Select Purple Nonsulfur Bacteria.</title>
        <authorList>
            <person name="Lasarre B."/>
            <person name="Mckinlay J.B."/>
        </authorList>
    </citation>
    <scope>NUCLEOTIDE SEQUENCE [LARGE SCALE GENOMIC DNA]</scope>
    <source>
        <strain evidence="5 6">DSM 11907</strain>
    </source>
</reference>
<proteinExistence type="inferred from homology"/>
<evidence type="ECO:0000313" key="6">
    <source>
        <dbReference type="Proteomes" id="UP000248863"/>
    </source>
</evidence>
<evidence type="ECO:0000259" key="4">
    <source>
        <dbReference type="Pfam" id="PF00700"/>
    </source>
</evidence>